<dbReference type="Proteomes" id="UP000263642">
    <property type="component" value="Unassembled WGS sequence"/>
</dbReference>
<evidence type="ECO:0000313" key="3">
    <source>
        <dbReference type="Proteomes" id="UP000263642"/>
    </source>
</evidence>
<feature type="signal peptide" evidence="1">
    <location>
        <begin position="1"/>
        <end position="22"/>
    </location>
</feature>
<keyword evidence="1" id="KW-0732">Signal</keyword>
<evidence type="ECO:0008006" key="4">
    <source>
        <dbReference type="Google" id="ProtNLM"/>
    </source>
</evidence>
<accession>A0A3D3RI99</accession>
<gene>
    <name evidence="2" type="ORF">DIT97_34035</name>
</gene>
<name>A0A3D3RI99_9PLAN</name>
<evidence type="ECO:0000313" key="2">
    <source>
        <dbReference type="EMBL" id="HCO27778.1"/>
    </source>
</evidence>
<sequence>MRDFLLSLLCLILLPACSTVWQEPENWQPPENPDPEEILNSIHDDVVAKRYQTALAKHVWFFENALQYKPELYGVRLLSGLREWAELAKIYPPARVKLKEARDKALKQVREGEDVWPAFQDLTSLNHHLDEDTLTKDTFLLLHQQNPTAARTVFQLAQPALVKAGEYTVCGQYLEPENFYQNILEIRHAELRLSQTPQSRPNTLMFSDKRFTSDVGILVALLVVNDRADEAHAIANQAREEWDNVDFHKALDSALTGKVPPLWPH</sequence>
<organism evidence="2 3">
    <name type="scientific">Gimesia maris</name>
    <dbReference type="NCBI Taxonomy" id="122"/>
    <lineage>
        <taxon>Bacteria</taxon>
        <taxon>Pseudomonadati</taxon>
        <taxon>Planctomycetota</taxon>
        <taxon>Planctomycetia</taxon>
        <taxon>Planctomycetales</taxon>
        <taxon>Planctomycetaceae</taxon>
        <taxon>Gimesia</taxon>
    </lineage>
</organism>
<reference evidence="2 3" key="1">
    <citation type="journal article" date="2018" name="Nat. Biotechnol.">
        <title>A standardized bacterial taxonomy based on genome phylogeny substantially revises the tree of life.</title>
        <authorList>
            <person name="Parks D.H."/>
            <person name="Chuvochina M."/>
            <person name="Waite D.W."/>
            <person name="Rinke C."/>
            <person name="Skarshewski A."/>
            <person name="Chaumeil P.A."/>
            <person name="Hugenholtz P."/>
        </authorList>
    </citation>
    <scope>NUCLEOTIDE SEQUENCE [LARGE SCALE GENOMIC DNA]</scope>
    <source>
        <strain evidence="2">UBA9375</strain>
    </source>
</reference>
<proteinExistence type="predicted"/>
<protein>
    <recommendedName>
        <fullName evidence="4">Lipoprotein</fullName>
    </recommendedName>
</protein>
<comment type="caution">
    <text evidence="2">The sequence shown here is derived from an EMBL/GenBank/DDBJ whole genome shotgun (WGS) entry which is preliminary data.</text>
</comment>
<feature type="chain" id="PRO_5017761982" description="Lipoprotein" evidence="1">
    <location>
        <begin position="23"/>
        <end position="265"/>
    </location>
</feature>
<dbReference type="AlphaFoldDB" id="A0A3D3RI99"/>
<dbReference type="EMBL" id="DQAY01000208">
    <property type="protein sequence ID" value="HCO27778.1"/>
    <property type="molecule type" value="Genomic_DNA"/>
</dbReference>
<evidence type="ECO:0000256" key="1">
    <source>
        <dbReference type="SAM" id="SignalP"/>
    </source>
</evidence>